<organism evidence="2 3">
    <name type="scientific">Sugiyamaella lignohabitans</name>
    <dbReference type="NCBI Taxonomy" id="796027"/>
    <lineage>
        <taxon>Eukaryota</taxon>
        <taxon>Fungi</taxon>
        <taxon>Dikarya</taxon>
        <taxon>Ascomycota</taxon>
        <taxon>Saccharomycotina</taxon>
        <taxon>Dipodascomycetes</taxon>
        <taxon>Dipodascales</taxon>
        <taxon>Trichomonascaceae</taxon>
        <taxon>Sugiyamaella</taxon>
    </lineage>
</organism>
<dbReference type="Pfam" id="PF12697">
    <property type="entry name" value="Abhydrolase_6"/>
    <property type="match status" value="1"/>
</dbReference>
<dbReference type="InterPro" id="IPR050266">
    <property type="entry name" value="AB_hydrolase_sf"/>
</dbReference>
<dbReference type="EMBL" id="CP014503">
    <property type="protein sequence ID" value="ANB14548.1"/>
    <property type="molecule type" value="Genomic_DNA"/>
</dbReference>
<dbReference type="PANTHER" id="PTHR43798:SF33">
    <property type="entry name" value="HYDROLASE, PUTATIVE (AFU_ORTHOLOGUE AFUA_2G14860)-RELATED"/>
    <property type="match status" value="1"/>
</dbReference>
<dbReference type="GeneID" id="30034024"/>
<evidence type="ECO:0000259" key="1">
    <source>
        <dbReference type="Pfam" id="PF12697"/>
    </source>
</evidence>
<sequence>MVDEHNLTLTIGNGIKISPKITEANYPRGHSRAVLYPDARLKIAYNVFTLFKNSGNIRPEEALNLVFCHGAQMCKELWNYTIELFFNDPDLGPKLGKVLAIDYVAHGDSYLANTESISFENSWEDASRDINAVVKEEKLIGTTILIGHSMGGMQGLWSAFYEPGLYDSVVTIDPQGYREEIDPVKSAKILGKKFSKLYDTRALDTFKNYDEYYHYMTKIGLSAKFHPRCQKDYIDASFVQQEDGSVIMKTPRWSQVSVYISGQTVYRDSLKVLGSLDCEVLHIFPTQGYKEGSDAIRAALRFATLVDIPNTGHLVPFEQPVETFEAMKGFVLRRYQRGLAIERQTYARASFSPAQRKQFVKTNFEQIFWGLKQGKSPLHSRL</sequence>
<reference evidence="2 3" key="1">
    <citation type="submission" date="2016-02" db="EMBL/GenBank/DDBJ databases">
        <title>Complete genome sequence and transcriptome regulation of the pentose utilising yeast Sugiyamaella lignohabitans.</title>
        <authorList>
            <person name="Bellasio M."/>
            <person name="Peymann A."/>
            <person name="Valli M."/>
            <person name="Sipitzky M."/>
            <person name="Graf A."/>
            <person name="Sauer M."/>
            <person name="Marx H."/>
            <person name="Mattanovich D."/>
        </authorList>
    </citation>
    <scope>NUCLEOTIDE SEQUENCE [LARGE SCALE GENOMIC DNA]</scope>
    <source>
        <strain evidence="2 3">CBS 10342</strain>
    </source>
</reference>
<dbReference type="Proteomes" id="UP000189580">
    <property type="component" value="Chromosome b"/>
</dbReference>
<name>A0A167EWQ2_9ASCO</name>
<proteinExistence type="predicted"/>
<dbReference type="PANTHER" id="PTHR43798">
    <property type="entry name" value="MONOACYLGLYCEROL LIPASE"/>
    <property type="match status" value="1"/>
</dbReference>
<dbReference type="InterPro" id="IPR000073">
    <property type="entry name" value="AB_hydrolase_1"/>
</dbReference>
<dbReference type="RefSeq" id="XP_018737025.1">
    <property type="nucleotide sequence ID" value="XM_018879074.1"/>
</dbReference>
<gene>
    <name evidence="2" type="primary">LPX1</name>
    <name evidence="2" type="ORF">AWJ20_2145</name>
</gene>
<dbReference type="AlphaFoldDB" id="A0A167EWQ2"/>
<accession>A0A167EWQ2</accession>
<dbReference type="Gene3D" id="3.40.50.1820">
    <property type="entry name" value="alpha/beta hydrolase"/>
    <property type="match status" value="1"/>
</dbReference>
<protein>
    <submittedName>
        <fullName evidence="2">Lpx1p</fullName>
    </submittedName>
</protein>
<dbReference type="SUPFAM" id="SSF53474">
    <property type="entry name" value="alpha/beta-Hydrolases"/>
    <property type="match status" value="1"/>
</dbReference>
<dbReference type="OrthoDB" id="94039at2759"/>
<dbReference type="InterPro" id="IPR029058">
    <property type="entry name" value="AB_hydrolase_fold"/>
</dbReference>
<feature type="domain" description="AB hydrolase-1" evidence="1">
    <location>
        <begin position="65"/>
        <end position="325"/>
    </location>
</feature>
<evidence type="ECO:0000313" key="3">
    <source>
        <dbReference type="Proteomes" id="UP000189580"/>
    </source>
</evidence>
<evidence type="ECO:0000313" key="2">
    <source>
        <dbReference type="EMBL" id="ANB14548.1"/>
    </source>
</evidence>
<dbReference type="KEGG" id="slb:AWJ20_2145"/>
<keyword evidence="3" id="KW-1185">Reference proteome</keyword>
<dbReference type="GO" id="GO:0016020">
    <property type="term" value="C:membrane"/>
    <property type="evidence" value="ECO:0007669"/>
    <property type="project" value="TreeGrafter"/>
</dbReference>